<dbReference type="InterPro" id="IPR050707">
    <property type="entry name" value="HTH_MetabolicPath_Reg"/>
</dbReference>
<dbReference type="SUPFAM" id="SSF55781">
    <property type="entry name" value="GAF domain-like"/>
    <property type="match status" value="1"/>
</dbReference>
<feature type="domain" description="HTH iclR-type" evidence="4">
    <location>
        <begin position="2"/>
        <end position="61"/>
    </location>
</feature>
<dbReference type="PANTHER" id="PTHR30136:SF24">
    <property type="entry name" value="HTH-TYPE TRANSCRIPTIONAL REPRESSOR ALLR"/>
    <property type="match status" value="1"/>
</dbReference>
<keyword evidence="7" id="KW-1185">Reference proteome</keyword>
<evidence type="ECO:0000256" key="2">
    <source>
        <dbReference type="ARBA" id="ARBA00023125"/>
    </source>
</evidence>
<gene>
    <name evidence="6" type="ORF">ESP51_05075</name>
</gene>
<dbReference type="PANTHER" id="PTHR30136">
    <property type="entry name" value="HELIX-TURN-HELIX TRANSCRIPTIONAL REGULATOR, ICLR FAMILY"/>
    <property type="match status" value="1"/>
</dbReference>
<dbReference type="InterPro" id="IPR036388">
    <property type="entry name" value="WH-like_DNA-bd_sf"/>
</dbReference>
<keyword evidence="1" id="KW-0805">Transcription regulation</keyword>
<feature type="domain" description="IclR-ED" evidence="5">
    <location>
        <begin position="62"/>
        <end position="243"/>
    </location>
</feature>
<evidence type="ECO:0000259" key="4">
    <source>
        <dbReference type="PROSITE" id="PS51077"/>
    </source>
</evidence>
<dbReference type="PROSITE" id="PS51078">
    <property type="entry name" value="ICLR_ED"/>
    <property type="match status" value="1"/>
</dbReference>
<dbReference type="Gene3D" id="3.30.450.40">
    <property type="match status" value="1"/>
</dbReference>
<protein>
    <submittedName>
        <fullName evidence="6">IclR family transcriptional regulator</fullName>
    </submittedName>
</protein>
<dbReference type="AlphaFoldDB" id="A0A4Q2L462"/>
<dbReference type="InterPro" id="IPR036390">
    <property type="entry name" value="WH_DNA-bd_sf"/>
</dbReference>
<evidence type="ECO:0000259" key="5">
    <source>
        <dbReference type="PROSITE" id="PS51078"/>
    </source>
</evidence>
<dbReference type="InterPro" id="IPR014757">
    <property type="entry name" value="Tscrpt_reg_IclR_C"/>
</dbReference>
<proteinExistence type="predicted"/>
<organism evidence="6 7">
    <name type="scientific">Agromyces albus</name>
    <dbReference type="NCBI Taxonomy" id="205332"/>
    <lineage>
        <taxon>Bacteria</taxon>
        <taxon>Bacillati</taxon>
        <taxon>Actinomycetota</taxon>
        <taxon>Actinomycetes</taxon>
        <taxon>Micrococcales</taxon>
        <taxon>Microbacteriaceae</taxon>
        <taxon>Agromyces</taxon>
    </lineage>
</organism>
<dbReference type="GO" id="GO:0003677">
    <property type="term" value="F:DNA binding"/>
    <property type="evidence" value="ECO:0007669"/>
    <property type="project" value="UniProtKB-KW"/>
</dbReference>
<dbReference type="Pfam" id="PF09339">
    <property type="entry name" value="HTH_IclR"/>
    <property type="match status" value="1"/>
</dbReference>
<name>A0A4Q2L462_9MICO</name>
<dbReference type="Gene3D" id="1.10.10.10">
    <property type="entry name" value="Winged helix-like DNA-binding domain superfamily/Winged helix DNA-binding domain"/>
    <property type="match status" value="1"/>
</dbReference>
<comment type="caution">
    <text evidence="6">The sequence shown here is derived from an EMBL/GenBank/DDBJ whole genome shotgun (WGS) entry which is preliminary data.</text>
</comment>
<dbReference type="Pfam" id="PF01614">
    <property type="entry name" value="IclR_C"/>
    <property type="match status" value="1"/>
</dbReference>
<sequence length="243" mass="26854">MSQSVTRAARIIDAIAADPRTVAELAESFGLHRSTMFRELQALEGVGWVRRRGSGRYTLGTRLAALSKQALDSLDLREAGAEHVRRLQRRTGNTVHLAALMDRSIVYVDKAEDESGVRMYSRIGREVIPYCSGVGKAVLAGLDRPARDAVLDGVTWQRYTEHTITTRELLDRELALVSARGWATDDREFEAFVNCIAVPIRSPMGVVGALSVTAIRMVADLDELQEHLPALRETAELISRELG</sequence>
<dbReference type="SMART" id="SM00346">
    <property type="entry name" value="HTH_ICLR"/>
    <property type="match status" value="1"/>
</dbReference>
<keyword evidence="2" id="KW-0238">DNA-binding</keyword>
<evidence type="ECO:0000313" key="6">
    <source>
        <dbReference type="EMBL" id="RXZ72257.1"/>
    </source>
</evidence>
<dbReference type="InterPro" id="IPR029016">
    <property type="entry name" value="GAF-like_dom_sf"/>
</dbReference>
<dbReference type="Proteomes" id="UP000293865">
    <property type="component" value="Unassembled WGS sequence"/>
</dbReference>
<dbReference type="EMBL" id="SDPN01000006">
    <property type="protein sequence ID" value="RXZ72257.1"/>
    <property type="molecule type" value="Genomic_DNA"/>
</dbReference>
<evidence type="ECO:0000256" key="1">
    <source>
        <dbReference type="ARBA" id="ARBA00023015"/>
    </source>
</evidence>
<dbReference type="GO" id="GO:0045892">
    <property type="term" value="P:negative regulation of DNA-templated transcription"/>
    <property type="evidence" value="ECO:0007669"/>
    <property type="project" value="TreeGrafter"/>
</dbReference>
<evidence type="ECO:0000256" key="3">
    <source>
        <dbReference type="ARBA" id="ARBA00023163"/>
    </source>
</evidence>
<evidence type="ECO:0000313" key="7">
    <source>
        <dbReference type="Proteomes" id="UP000293865"/>
    </source>
</evidence>
<keyword evidence="3" id="KW-0804">Transcription</keyword>
<dbReference type="PROSITE" id="PS51077">
    <property type="entry name" value="HTH_ICLR"/>
    <property type="match status" value="1"/>
</dbReference>
<dbReference type="GO" id="GO:0003700">
    <property type="term" value="F:DNA-binding transcription factor activity"/>
    <property type="evidence" value="ECO:0007669"/>
    <property type="project" value="TreeGrafter"/>
</dbReference>
<dbReference type="OrthoDB" id="4068713at2"/>
<dbReference type="RefSeq" id="WP_129519811.1">
    <property type="nucleotide sequence ID" value="NZ_SDPN01000006.1"/>
</dbReference>
<dbReference type="InterPro" id="IPR005471">
    <property type="entry name" value="Tscrpt_reg_IclR_N"/>
</dbReference>
<accession>A0A4Q2L462</accession>
<dbReference type="SUPFAM" id="SSF46785">
    <property type="entry name" value="Winged helix' DNA-binding domain"/>
    <property type="match status" value="1"/>
</dbReference>
<reference evidence="6 7" key="1">
    <citation type="submission" date="2019-01" db="EMBL/GenBank/DDBJ databases">
        <title>Agromyces.</title>
        <authorList>
            <person name="Li J."/>
        </authorList>
    </citation>
    <scope>NUCLEOTIDE SEQUENCE [LARGE SCALE GENOMIC DNA]</scope>
    <source>
        <strain evidence="6 7">DSM 15934</strain>
    </source>
</reference>